<protein>
    <recommendedName>
        <fullName evidence="8">AMP-dependent synthetase/ligase domain-containing protein</fullName>
    </recommendedName>
</protein>
<dbReference type="GO" id="GO:0009898">
    <property type="term" value="C:cytoplasmic side of plasma membrane"/>
    <property type="evidence" value="ECO:0007669"/>
    <property type="project" value="TreeGrafter"/>
</dbReference>
<dbReference type="Pfam" id="PF00501">
    <property type="entry name" value="AMP-binding"/>
    <property type="match status" value="1"/>
</dbReference>
<dbReference type="PANTHER" id="PTHR43107:SF6">
    <property type="entry name" value="ACYL-COA SYNTHETASE FAMILY PROTEIN (CEFD1), PUTATIVE (AFU_ORTHOLOGUE AFUA_6G03630)-RELATED"/>
    <property type="match status" value="1"/>
</dbReference>
<dbReference type="Pfam" id="PF13193">
    <property type="entry name" value="AMP-binding_C"/>
    <property type="match status" value="1"/>
</dbReference>
<keyword evidence="3" id="KW-0472">Membrane</keyword>
<reference evidence="6" key="1">
    <citation type="submission" date="2022-12" db="EMBL/GenBank/DDBJ databases">
        <authorList>
            <person name="Petersen C."/>
        </authorList>
    </citation>
    <scope>NUCLEOTIDE SEQUENCE</scope>
    <source>
        <strain evidence="6">IBT 17660</strain>
    </source>
</reference>
<sequence>MALATTAAIAAGGWAGALYLDAKYHFRKDLQALSIKKKGEKEYARVVREDKVSLFYVLEETCKKRWNLEAIWSRDGIYTYGELYEYTVRYAQYMISEGIKPGELVAMYLTNSPLFIFVWFAAMTIGAAPAFINYNLDGKGLLHCLEICQARLIIVDEHDACQQRINGIRADVDAIGMKLVVLNERLKGLISSLAVERPGDDGTTGLPKGCPFTLQRIYAACGHNVTICECIPGVDRLFNSMPLYHGTGAITSATCLLQGVSIAIAPKFSVSKFWDDIHDSQSTGFVYVGETARYLVNAPTHPLERKHKLRFAYGNGLRSDVWDKFQARFNVSEIGEFYNSTEGMFGLFNHDKGPFLKACVGHHGILLRLALHKIYVPVKVDHELGDIWRDSKTGFAKRASYDEGGEMLVAIPNKEAFQGYWRATAATDKKFVTNVFRKGDIYYRSGDALRRDSQGRWYFLDRLGDTFRWKSENVSTAEVASAIGQFSGIAEANVYGVQLPNHDGRAGCAAIHLDPNYTGPTVDYNDLLEHLRTRLPRYAIPIFLRLVKASSHIHNFKQNKVPLRKEGVDPDLVGTEAPEGKDDVILWLPPKSDRYVPFERKDWENLNNGRARL</sequence>
<name>A0A9W9WFD0_9EURO</name>
<evidence type="ECO:0000259" key="4">
    <source>
        <dbReference type="Pfam" id="PF00501"/>
    </source>
</evidence>
<dbReference type="Gene3D" id="3.30.300.30">
    <property type="match status" value="1"/>
</dbReference>
<dbReference type="Gene3D" id="3.40.50.12780">
    <property type="entry name" value="N-terminal domain of ligase-like"/>
    <property type="match status" value="1"/>
</dbReference>
<organism evidence="6 7">
    <name type="scientific">Penicillium desertorum</name>
    <dbReference type="NCBI Taxonomy" id="1303715"/>
    <lineage>
        <taxon>Eukaryota</taxon>
        <taxon>Fungi</taxon>
        <taxon>Dikarya</taxon>
        <taxon>Ascomycota</taxon>
        <taxon>Pezizomycotina</taxon>
        <taxon>Eurotiomycetes</taxon>
        <taxon>Eurotiomycetidae</taxon>
        <taxon>Eurotiales</taxon>
        <taxon>Aspergillaceae</taxon>
        <taxon>Penicillium</taxon>
    </lineage>
</organism>
<dbReference type="AlphaFoldDB" id="A0A9W9WFD0"/>
<dbReference type="EMBL" id="JAPWDO010000009">
    <property type="protein sequence ID" value="KAJ5457027.1"/>
    <property type="molecule type" value="Genomic_DNA"/>
</dbReference>
<evidence type="ECO:0000256" key="1">
    <source>
        <dbReference type="ARBA" id="ARBA00006432"/>
    </source>
</evidence>
<comment type="similarity">
    <text evidence="1">Belongs to the ATP-dependent AMP-binding enzyme family.</text>
</comment>
<evidence type="ECO:0000256" key="3">
    <source>
        <dbReference type="SAM" id="Phobius"/>
    </source>
</evidence>
<dbReference type="SUPFAM" id="SSF56801">
    <property type="entry name" value="Acetyl-CoA synthetase-like"/>
    <property type="match status" value="1"/>
</dbReference>
<dbReference type="GO" id="GO:0005324">
    <property type="term" value="F:long-chain fatty acid transmembrane transporter activity"/>
    <property type="evidence" value="ECO:0007669"/>
    <property type="project" value="TreeGrafter"/>
</dbReference>
<evidence type="ECO:0008006" key="8">
    <source>
        <dbReference type="Google" id="ProtNLM"/>
    </source>
</evidence>
<dbReference type="InterPro" id="IPR045851">
    <property type="entry name" value="AMP-bd_C_sf"/>
</dbReference>
<keyword evidence="7" id="KW-1185">Reference proteome</keyword>
<evidence type="ECO:0000259" key="5">
    <source>
        <dbReference type="Pfam" id="PF13193"/>
    </source>
</evidence>
<dbReference type="OrthoDB" id="196650at2759"/>
<gene>
    <name evidence="6" type="ORF">N7530_012301</name>
</gene>
<dbReference type="InterPro" id="IPR000873">
    <property type="entry name" value="AMP-dep_synth/lig_dom"/>
</dbReference>
<dbReference type="FunFam" id="3.30.300.30:FF:000002">
    <property type="entry name" value="Long-chain fatty acid transport protein 1"/>
    <property type="match status" value="1"/>
</dbReference>
<dbReference type="PANTHER" id="PTHR43107">
    <property type="entry name" value="LONG-CHAIN FATTY ACID TRANSPORT PROTEIN"/>
    <property type="match status" value="1"/>
</dbReference>
<reference evidence="6" key="2">
    <citation type="journal article" date="2023" name="IMA Fungus">
        <title>Comparative genomic study of the Penicillium genus elucidates a diverse pangenome and 15 lateral gene transfer events.</title>
        <authorList>
            <person name="Petersen C."/>
            <person name="Sorensen T."/>
            <person name="Nielsen M.R."/>
            <person name="Sondergaard T.E."/>
            <person name="Sorensen J.L."/>
            <person name="Fitzpatrick D.A."/>
            <person name="Frisvad J.C."/>
            <person name="Nielsen K.L."/>
        </authorList>
    </citation>
    <scope>NUCLEOTIDE SEQUENCE</scope>
    <source>
        <strain evidence="6">IBT 17660</strain>
    </source>
</reference>
<dbReference type="Proteomes" id="UP001147760">
    <property type="component" value="Unassembled WGS sequence"/>
</dbReference>
<feature type="domain" description="AMP-binding enzyme C-terminal" evidence="5">
    <location>
        <begin position="478"/>
        <end position="556"/>
    </location>
</feature>
<evidence type="ECO:0000313" key="7">
    <source>
        <dbReference type="Proteomes" id="UP001147760"/>
    </source>
</evidence>
<accession>A0A9W9WFD0</accession>
<feature type="transmembrane region" description="Helical" evidence="3">
    <location>
        <begin position="114"/>
        <end position="132"/>
    </location>
</feature>
<comment type="caution">
    <text evidence="6">The sequence shown here is derived from an EMBL/GenBank/DDBJ whole genome shotgun (WGS) entry which is preliminary data.</text>
</comment>
<feature type="domain" description="AMP-dependent synthetase/ligase" evidence="4">
    <location>
        <begin position="59"/>
        <end position="368"/>
    </location>
</feature>
<evidence type="ECO:0000313" key="6">
    <source>
        <dbReference type="EMBL" id="KAJ5457027.1"/>
    </source>
</evidence>
<keyword evidence="2" id="KW-0436">Ligase</keyword>
<dbReference type="GO" id="GO:0005777">
    <property type="term" value="C:peroxisome"/>
    <property type="evidence" value="ECO:0007669"/>
    <property type="project" value="TreeGrafter"/>
</dbReference>
<dbReference type="GO" id="GO:0004467">
    <property type="term" value="F:long-chain fatty acid-CoA ligase activity"/>
    <property type="evidence" value="ECO:0007669"/>
    <property type="project" value="TreeGrafter"/>
</dbReference>
<keyword evidence="3" id="KW-1133">Transmembrane helix</keyword>
<dbReference type="InterPro" id="IPR025110">
    <property type="entry name" value="AMP-bd_C"/>
</dbReference>
<evidence type="ECO:0000256" key="2">
    <source>
        <dbReference type="ARBA" id="ARBA00022598"/>
    </source>
</evidence>
<dbReference type="InterPro" id="IPR042099">
    <property type="entry name" value="ANL_N_sf"/>
</dbReference>
<keyword evidence="3" id="KW-0812">Transmembrane</keyword>
<dbReference type="GO" id="GO:0005811">
    <property type="term" value="C:lipid droplet"/>
    <property type="evidence" value="ECO:0007669"/>
    <property type="project" value="TreeGrafter"/>
</dbReference>
<dbReference type="GO" id="GO:0044539">
    <property type="term" value="P:long-chain fatty acid import into cell"/>
    <property type="evidence" value="ECO:0007669"/>
    <property type="project" value="TreeGrafter"/>
</dbReference>
<proteinExistence type="inferred from homology"/>